<keyword evidence="3" id="KW-1185">Reference proteome</keyword>
<name>A0A9P0ZC42_CUSEU</name>
<dbReference type="Proteomes" id="UP001152484">
    <property type="component" value="Unassembled WGS sequence"/>
</dbReference>
<evidence type="ECO:0000313" key="3">
    <source>
        <dbReference type="Proteomes" id="UP001152484"/>
    </source>
</evidence>
<protein>
    <submittedName>
        <fullName evidence="2">Uncharacterized protein</fullName>
    </submittedName>
</protein>
<reference evidence="2" key="1">
    <citation type="submission" date="2022-07" db="EMBL/GenBank/DDBJ databases">
        <authorList>
            <person name="Macas J."/>
            <person name="Novak P."/>
            <person name="Neumann P."/>
        </authorList>
    </citation>
    <scope>NUCLEOTIDE SEQUENCE</scope>
</reference>
<proteinExistence type="predicted"/>
<evidence type="ECO:0000256" key="1">
    <source>
        <dbReference type="SAM" id="MobiDB-lite"/>
    </source>
</evidence>
<comment type="caution">
    <text evidence="2">The sequence shown here is derived from an EMBL/GenBank/DDBJ whole genome shotgun (WGS) entry which is preliminary data.</text>
</comment>
<accession>A0A9P0ZC42</accession>
<gene>
    <name evidence="2" type="ORF">CEURO_LOCUS12840</name>
</gene>
<dbReference type="EMBL" id="CAMAPE010000031">
    <property type="protein sequence ID" value="CAH9094648.1"/>
    <property type="molecule type" value="Genomic_DNA"/>
</dbReference>
<feature type="compositionally biased region" description="Basic and acidic residues" evidence="1">
    <location>
        <begin position="103"/>
        <end position="112"/>
    </location>
</feature>
<feature type="compositionally biased region" description="Polar residues" evidence="1">
    <location>
        <begin position="83"/>
        <end position="100"/>
    </location>
</feature>
<evidence type="ECO:0000313" key="2">
    <source>
        <dbReference type="EMBL" id="CAH9094648.1"/>
    </source>
</evidence>
<organism evidence="2 3">
    <name type="scientific">Cuscuta europaea</name>
    <name type="common">European dodder</name>
    <dbReference type="NCBI Taxonomy" id="41803"/>
    <lineage>
        <taxon>Eukaryota</taxon>
        <taxon>Viridiplantae</taxon>
        <taxon>Streptophyta</taxon>
        <taxon>Embryophyta</taxon>
        <taxon>Tracheophyta</taxon>
        <taxon>Spermatophyta</taxon>
        <taxon>Magnoliopsida</taxon>
        <taxon>eudicotyledons</taxon>
        <taxon>Gunneridae</taxon>
        <taxon>Pentapetalae</taxon>
        <taxon>asterids</taxon>
        <taxon>lamiids</taxon>
        <taxon>Solanales</taxon>
        <taxon>Convolvulaceae</taxon>
        <taxon>Cuscuteae</taxon>
        <taxon>Cuscuta</taxon>
        <taxon>Cuscuta subgen. Cuscuta</taxon>
    </lineage>
</organism>
<feature type="region of interest" description="Disordered" evidence="1">
    <location>
        <begin position="83"/>
        <end position="128"/>
    </location>
</feature>
<dbReference type="AlphaFoldDB" id="A0A9P0ZC42"/>
<dbReference type="OrthoDB" id="4062651at2759"/>
<feature type="compositionally biased region" description="Polar residues" evidence="1">
    <location>
        <begin position="115"/>
        <end position="128"/>
    </location>
</feature>
<sequence>MIPSFLRCRLLTNKGVRNVYFPFDILSDTPTKVANEMVKEKSFWSVSCSASSQGSVSGLIISQEMEGKSHHLWFRDEMYDETTSQRSSHSGNYSNLNYQSGLRRGEQSKFEPENTEPSAGSQQHYNLL</sequence>